<accession>A0A3B1AMR3</accession>
<evidence type="ECO:0000313" key="2">
    <source>
        <dbReference type="EMBL" id="VAX03001.1"/>
    </source>
</evidence>
<dbReference type="EMBL" id="UOFW01000032">
    <property type="protein sequence ID" value="VAX03001.1"/>
    <property type="molecule type" value="Genomic_DNA"/>
</dbReference>
<dbReference type="SUPFAM" id="SSF141371">
    <property type="entry name" value="PilZ domain-like"/>
    <property type="match status" value="1"/>
</dbReference>
<organism evidence="2">
    <name type="scientific">hydrothermal vent metagenome</name>
    <dbReference type="NCBI Taxonomy" id="652676"/>
    <lineage>
        <taxon>unclassified sequences</taxon>
        <taxon>metagenomes</taxon>
        <taxon>ecological metagenomes</taxon>
    </lineage>
</organism>
<dbReference type="Gene3D" id="2.40.10.220">
    <property type="entry name" value="predicted glycosyltransferase like domains"/>
    <property type="match status" value="1"/>
</dbReference>
<dbReference type="Pfam" id="PF07238">
    <property type="entry name" value="PilZ"/>
    <property type="match status" value="1"/>
</dbReference>
<evidence type="ECO:0000259" key="1">
    <source>
        <dbReference type="Pfam" id="PF07238"/>
    </source>
</evidence>
<sequence length="99" mass="11009">MPLNRRKTDRIYPDSLVECMVEFKGNNFAGHVHDISFSGAALDITADVNMGDSIYFTQKGRADGITANVVSNKNDRISLKFNEGQNSIISKFIKSIKPE</sequence>
<reference evidence="2" key="1">
    <citation type="submission" date="2018-06" db="EMBL/GenBank/DDBJ databases">
        <authorList>
            <person name="Zhirakovskaya E."/>
        </authorList>
    </citation>
    <scope>NUCLEOTIDE SEQUENCE</scope>
</reference>
<dbReference type="GO" id="GO:0035438">
    <property type="term" value="F:cyclic-di-GMP binding"/>
    <property type="evidence" value="ECO:0007669"/>
    <property type="project" value="InterPro"/>
</dbReference>
<proteinExistence type="predicted"/>
<name>A0A3B1AMR3_9ZZZZ</name>
<gene>
    <name evidence="2" type="ORF">MNBD_ALPHA03-1189</name>
</gene>
<dbReference type="InterPro" id="IPR009875">
    <property type="entry name" value="PilZ_domain"/>
</dbReference>
<protein>
    <recommendedName>
        <fullName evidence="1">PilZ domain-containing protein</fullName>
    </recommendedName>
</protein>
<feature type="domain" description="PilZ" evidence="1">
    <location>
        <begin position="4"/>
        <end position="86"/>
    </location>
</feature>
<dbReference type="AlphaFoldDB" id="A0A3B1AMR3"/>